<dbReference type="RefSeq" id="WP_394850572.1">
    <property type="nucleotide sequence ID" value="NZ_CP089982.1"/>
</dbReference>
<accession>A0ABZ2KMN4</accession>
<dbReference type="Proteomes" id="UP001379533">
    <property type="component" value="Chromosome"/>
</dbReference>
<evidence type="ECO:0000313" key="2">
    <source>
        <dbReference type="Proteomes" id="UP001379533"/>
    </source>
</evidence>
<protein>
    <submittedName>
        <fullName evidence="1">DUF3634 family protein</fullName>
    </submittedName>
</protein>
<proteinExistence type="predicted"/>
<organism evidence="1 2">
    <name type="scientific">Pendulispora brunnea</name>
    <dbReference type="NCBI Taxonomy" id="2905690"/>
    <lineage>
        <taxon>Bacteria</taxon>
        <taxon>Pseudomonadati</taxon>
        <taxon>Myxococcota</taxon>
        <taxon>Myxococcia</taxon>
        <taxon>Myxococcales</taxon>
        <taxon>Sorangiineae</taxon>
        <taxon>Pendulisporaceae</taxon>
        <taxon>Pendulispora</taxon>
    </lineage>
</organism>
<reference evidence="1 2" key="1">
    <citation type="submission" date="2021-12" db="EMBL/GenBank/DDBJ databases">
        <title>Discovery of the Pendulisporaceae a myxobacterial family with distinct sporulation behavior and unique specialized metabolism.</title>
        <authorList>
            <person name="Garcia R."/>
            <person name="Popoff A."/>
            <person name="Bader C.D."/>
            <person name="Loehr J."/>
            <person name="Walesch S."/>
            <person name="Walt C."/>
            <person name="Boldt J."/>
            <person name="Bunk B."/>
            <person name="Haeckl F.J.F.P.J."/>
            <person name="Gunesch A.P."/>
            <person name="Birkelbach J."/>
            <person name="Nuebel U."/>
            <person name="Pietschmann T."/>
            <person name="Bach T."/>
            <person name="Mueller R."/>
        </authorList>
    </citation>
    <scope>NUCLEOTIDE SEQUENCE [LARGE SCALE GENOMIC DNA]</scope>
    <source>
        <strain evidence="1 2">MSr12523</strain>
    </source>
</reference>
<sequence>MDSLVLYAVVLAVLAAFLWHVARQDEFFRVSIRKGRVLVIRGRIPAGYLADLRDVGRHVERGTVRAVKDSGGALLVLSASIDGVTAQRMRNSFSLYPVVKLRAAPPLAHPNIGQVLGIEWLAWRLAPPIE</sequence>
<dbReference type="EMBL" id="CP089982">
    <property type="protein sequence ID" value="WXA99931.1"/>
    <property type="molecule type" value="Genomic_DNA"/>
</dbReference>
<gene>
    <name evidence="1" type="ORF">LZC95_24335</name>
</gene>
<keyword evidence="2" id="KW-1185">Reference proteome</keyword>
<evidence type="ECO:0000313" key="1">
    <source>
        <dbReference type="EMBL" id="WXA99931.1"/>
    </source>
</evidence>
<dbReference type="InterPro" id="IPR022090">
    <property type="entry name" value="DUF3634"/>
</dbReference>
<dbReference type="Pfam" id="PF12321">
    <property type="entry name" value="DUF3634"/>
    <property type="match status" value="1"/>
</dbReference>
<name>A0ABZ2KMN4_9BACT</name>